<proteinExistence type="predicted"/>
<gene>
    <name evidence="1" type="ORF">LMG18091_03962</name>
</gene>
<protein>
    <recommendedName>
        <fullName evidence="3">LysR family transcriptional regulator</fullName>
    </recommendedName>
</protein>
<name>A0AAD2BDZ2_9RALS</name>
<evidence type="ECO:0000313" key="1">
    <source>
        <dbReference type="EMBL" id="CAJ0703563.1"/>
    </source>
</evidence>
<dbReference type="AlphaFoldDB" id="A0AAD2BDZ2"/>
<dbReference type="Gene3D" id="3.40.190.290">
    <property type="match status" value="1"/>
</dbReference>
<sequence>MASPSGAKASLMMALGTEAPLWRSGQLADLFSDWPDERFALYALYPSRRSLPPKVHAFIDYCVENLPAG</sequence>
<evidence type="ECO:0008006" key="3">
    <source>
        <dbReference type="Google" id="ProtNLM"/>
    </source>
</evidence>
<reference evidence="1 2" key="1">
    <citation type="submission" date="2023-07" db="EMBL/GenBank/DDBJ databases">
        <authorList>
            <person name="Peeters C."/>
        </authorList>
    </citation>
    <scope>NUCLEOTIDE SEQUENCE [LARGE SCALE GENOMIC DNA]</scope>
    <source>
        <strain evidence="1 2">LMG 18091</strain>
    </source>
</reference>
<keyword evidence="2" id="KW-1185">Reference proteome</keyword>
<dbReference type="SUPFAM" id="SSF53850">
    <property type="entry name" value="Periplasmic binding protein-like II"/>
    <property type="match status" value="1"/>
</dbReference>
<organism evidence="1 2">
    <name type="scientific">Ralstonia wenshanensis</name>
    <dbReference type="NCBI Taxonomy" id="2842456"/>
    <lineage>
        <taxon>Bacteria</taxon>
        <taxon>Pseudomonadati</taxon>
        <taxon>Pseudomonadota</taxon>
        <taxon>Betaproteobacteria</taxon>
        <taxon>Burkholderiales</taxon>
        <taxon>Burkholderiaceae</taxon>
        <taxon>Ralstonia</taxon>
    </lineage>
</organism>
<comment type="caution">
    <text evidence="1">The sequence shown here is derived from an EMBL/GenBank/DDBJ whole genome shotgun (WGS) entry which is preliminary data.</text>
</comment>
<evidence type="ECO:0000313" key="2">
    <source>
        <dbReference type="Proteomes" id="UP001189915"/>
    </source>
</evidence>
<dbReference type="EMBL" id="CATWAF010000005">
    <property type="protein sequence ID" value="CAJ0703563.1"/>
    <property type="molecule type" value="Genomic_DNA"/>
</dbReference>
<accession>A0AAD2BDZ2</accession>
<dbReference type="Proteomes" id="UP001189915">
    <property type="component" value="Unassembled WGS sequence"/>
</dbReference>